<gene>
    <name evidence="1" type="ORF">LCGC14_1489270</name>
</gene>
<comment type="caution">
    <text evidence="1">The sequence shown here is derived from an EMBL/GenBank/DDBJ whole genome shotgun (WGS) entry which is preliminary data.</text>
</comment>
<proteinExistence type="predicted"/>
<evidence type="ECO:0000313" key="1">
    <source>
        <dbReference type="EMBL" id="KKM65640.1"/>
    </source>
</evidence>
<protein>
    <submittedName>
        <fullName evidence="1">Uncharacterized protein</fullName>
    </submittedName>
</protein>
<organism evidence="1">
    <name type="scientific">marine sediment metagenome</name>
    <dbReference type="NCBI Taxonomy" id="412755"/>
    <lineage>
        <taxon>unclassified sequences</taxon>
        <taxon>metagenomes</taxon>
        <taxon>ecological metagenomes</taxon>
    </lineage>
</organism>
<sequence>MNEQDQLPKLLDDDFSRENLIAICEAAVVNVKSWANRDSPDAHEKLGLCWVMLKAGCDFHVHAPNPGESGCYTDDRTIWLSMSWPTFSTFEYGGGNYEDETFYIPTPKRLRENVGRDWY</sequence>
<accession>A0A0F9LMN8</accession>
<name>A0A0F9LMN8_9ZZZZ</name>
<dbReference type="EMBL" id="LAZR01010690">
    <property type="protein sequence ID" value="KKM65640.1"/>
    <property type="molecule type" value="Genomic_DNA"/>
</dbReference>
<dbReference type="AlphaFoldDB" id="A0A0F9LMN8"/>
<reference evidence="1" key="1">
    <citation type="journal article" date="2015" name="Nature">
        <title>Complex archaea that bridge the gap between prokaryotes and eukaryotes.</title>
        <authorList>
            <person name="Spang A."/>
            <person name="Saw J.H."/>
            <person name="Jorgensen S.L."/>
            <person name="Zaremba-Niedzwiedzka K."/>
            <person name="Martijn J."/>
            <person name="Lind A.E."/>
            <person name="van Eijk R."/>
            <person name="Schleper C."/>
            <person name="Guy L."/>
            <person name="Ettema T.J."/>
        </authorList>
    </citation>
    <scope>NUCLEOTIDE SEQUENCE</scope>
</reference>